<reference evidence="3" key="1">
    <citation type="journal article" date="2019" name="Int. J. Syst. Evol. Microbiol.">
        <title>The Global Catalogue of Microorganisms (GCM) 10K type strain sequencing project: providing services to taxonomists for standard genome sequencing and annotation.</title>
        <authorList>
            <consortium name="The Broad Institute Genomics Platform"/>
            <consortium name="The Broad Institute Genome Sequencing Center for Infectious Disease"/>
            <person name="Wu L."/>
            <person name="Ma J."/>
        </authorList>
    </citation>
    <scope>NUCLEOTIDE SEQUENCE [LARGE SCALE GENOMIC DNA]</scope>
    <source>
        <strain evidence="3">CGMCC 1.12766</strain>
    </source>
</reference>
<dbReference type="Proteomes" id="UP000648722">
    <property type="component" value="Unassembled WGS sequence"/>
</dbReference>
<organism evidence="2 3">
    <name type="scientific">Glycocaulis albus</name>
    <dbReference type="NCBI Taxonomy" id="1382801"/>
    <lineage>
        <taxon>Bacteria</taxon>
        <taxon>Pseudomonadati</taxon>
        <taxon>Pseudomonadota</taxon>
        <taxon>Alphaproteobacteria</taxon>
        <taxon>Maricaulales</taxon>
        <taxon>Maricaulaceae</taxon>
        <taxon>Glycocaulis</taxon>
    </lineage>
</organism>
<name>A0ABQ1XYK9_9PROT</name>
<evidence type="ECO:0000313" key="2">
    <source>
        <dbReference type="EMBL" id="GGH06452.1"/>
    </source>
</evidence>
<evidence type="ECO:0000256" key="1">
    <source>
        <dbReference type="SAM" id="MobiDB-lite"/>
    </source>
</evidence>
<dbReference type="EMBL" id="BMFS01000012">
    <property type="protein sequence ID" value="GGH06452.1"/>
    <property type="molecule type" value="Genomic_DNA"/>
</dbReference>
<feature type="region of interest" description="Disordered" evidence="1">
    <location>
        <begin position="61"/>
        <end position="84"/>
    </location>
</feature>
<evidence type="ECO:0000313" key="3">
    <source>
        <dbReference type="Proteomes" id="UP000648722"/>
    </source>
</evidence>
<accession>A0ABQ1XYK9</accession>
<sequence>MHTRLSGLLFAALGTTGKAEAGWHRVMNLARKLLAGLSARIRVVLMAMMAVAAIKLGSHAAMPSGNEESAPGGSARIALEQPGL</sequence>
<evidence type="ECO:0008006" key="4">
    <source>
        <dbReference type="Google" id="ProtNLM"/>
    </source>
</evidence>
<comment type="caution">
    <text evidence="2">The sequence shown here is derived from an EMBL/GenBank/DDBJ whole genome shotgun (WGS) entry which is preliminary data.</text>
</comment>
<proteinExistence type="predicted"/>
<gene>
    <name evidence="2" type="ORF">GCM10007420_23740</name>
</gene>
<protein>
    <recommendedName>
        <fullName evidence="4">Transposase</fullName>
    </recommendedName>
</protein>
<keyword evidence="3" id="KW-1185">Reference proteome</keyword>